<dbReference type="InterPro" id="IPR025345">
    <property type="entry name" value="DUF4249"/>
</dbReference>
<protein>
    <submittedName>
        <fullName evidence="1">DUF4249 domain-containing protein</fullName>
    </submittedName>
</protein>
<dbReference type="Pfam" id="PF14054">
    <property type="entry name" value="DUF4249"/>
    <property type="match status" value="1"/>
</dbReference>
<dbReference type="PROSITE" id="PS51257">
    <property type="entry name" value="PROKAR_LIPOPROTEIN"/>
    <property type="match status" value="1"/>
</dbReference>
<evidence type="ECO:0000313" key="2">
    <source>
        <dbReference type="Proteomes" id="UP000664480"/>
    </source>
</evidence>
<accession>A0ABS3CA60</accession>
<keyword evidence="2" id="KW-1185">Reference proteome</keyword>
<dbReference type="EMBL" id="JAFKCU010000001">
    <property type="protein sequence ID" value="MBN7813998.1"/>
    <property type="molecule type" value="Genomic_DNA"/>
</dbReference>
<dbReference type="Proteomes" id="UP000664480">
    <property type="component" value="Unassembled WGS sequence"/>
</dbReference>
<reference evidence="1 2" key="1">
    <citation type="submission" date="2021-03" db="EMBL/GenBank/DDBJ databases">
        <title>novel species isolated from a fishpond in China.</title>
        <authorList>
            <person name="Lu H."/>
            <person name="Cai Z."/>
        </authorList>
    </citation>
    <scope>NUCLEOTIDE SEQUENCE [LARGE SCALE GENOMIC DNA]</scope>
    <source>
        <strain evidence="1 2">YJ13C</strain>
    </source>
</reference>
<comment type="caution">
    <text evidence="1">The sequence shown here is derived from an EMBL/GenBank/DDBJ whole genome shotgun (WGS) entry which is preliminary data.</text>
</comment>
<name>A0ABS3CA60_9BACT</name>
<dbReference type="RefSeq" id="WP_206584662.1">
    <property type="nucleotide sequence ID" value="NZ_JAFKCU010000001.1"/>
</dbReference>
<sequence length="354" mass="39561">MLRKYYYVILLFLLAACIEPYSAEIEEGAQLLTVDGFISSAPGPHSIKLTRSDTYGSVFEGLIRPVSNATVIVRDDLGKVTFLSEDAEDRGVYYTPANFSAEIGRAYTLQIQLVDGKVYTSFPERVESGPELKNISVDVLKIAVEGEINERSGVQLIAEIDDPSDQNNFYYYRTGESTYVLKTRPDLFTPRPSETNPSRDPQPKDCCITCFRTELLGNQGIYLAQDDNFNGLSTKIPAGFIEDDGNRFVETYRTVLSQLSISQDAYRFLRLVKQQVEISGSVFDPPPANIRGNMISLDNPEEVVLGYFLAAGETRKTVYIDGNQLDFRQPVTIIPDDCRVIEGSQLNPPADWNP</sequence>
<evidence type="ECO:0000313" key="1">
    <source>
        <dbReference type="EMBL" id="MBN7813998.1"/>
    </source>
</evidence>
<gene>
    <name evidence="1" type="ORF">J0A69_01100</name>
</gene>
<proteinExistence type="predicted"/>
<organism evidence="1 2">
    <name type="scientific">Algoriphagus pacificus</name>
    <dbReference type="NCBI Taxonomy" id="2811234"/>
    <lineage>
        <taxon>Bacteria</taxon>
        <taxon>Pseudomonadati</taxon>
        <taxon>Bacteroidota</taxon>
        <taxon>Cytophagia</taxon>
        <taxon>Cytophagales</taxon>
        <taxon>Cyclobacteriaceae</taxon>
        <taxon>Algoriphagus</taxon>
    </lineage>
</organism>